<evidence type="ECO:0000313" key="3">
    <source>
        <dbReference type="Proteomes" id="UP001298424"/>
    </source>
</evidence>
<dbReference type="Proteomes" id="UP001298424">
    <property type="component" value="Unassembled WGS sequence"/>
</dbReference>
<keyword evidence="1" id="KW-0812">Transmembrane</keyword>
<evidence type="ECO:0000313" key="2">
    <source>
        <dbReference type="EMBL" id="MCG6504368.1"/>
    </source>
</evidence>
<name>A0ABS9NNM4_9NEIS</name>
<organism evidence="2 3">
    <name type="scientific">Kingella pumchi</name>
    <dbReference type="NCBI Taxonomy" id="2779506"/>
    <lineage>
        <taxon>Bacteria</taxon>
        <taxon>Pseudomonadati</taxon>
        <taxon>Pseudomonadota</taxon>
        <taxon>Betaproteobacteria</taxon>
        <taxon>Neisseriales</taxon>
        <taxon>Neisseriaceae</taxon>
        <taxon>Kingella</taxon>
    </lineage>
</organism>
<sequence length="127" mass="14318">MPRNKWLLLALLWLLASIYALVLRENDNGSLKAPFAHFDKFVHAALFFAQLWLLAKAWLAEKRPLPLRALLAFAVIYAAASELAQHYLTRTRSGDMLDFAADLCGAGLALYFAAQIQQARSRRTEDI</sequence>
<accession>A0ABS9NNM4</accession>
<feature type="transmembrane region" description="Helical" evidence="1">
    <location>
        <begin position="36"/>
        <end position="55"/>
    </location>
</feature>
<evidence type="ECO:0000256" key="1">
    <source>
        <dbReference type="SAM" id="Phobius"/>
    </source>
</evidence>
<keyword evidence="1" id="KW-0472">Membrane</keyword>
<reference evidence="2 3" key="1">
    <citation type="submission" date="2022-02" db="EMBL/GenBank/DDBJ databases">
        <title>Genome sequence data of Kingella unionensis sp. nov. strain CICC 24913 (CCUG 75125).</title>
        <authorList>
            <person name="Xiao M."/>
        </authorList>
    </citation>
    <scope>NUCLEOTIDE SEQUENCE [LARGE SCALE GENOMIC DNA]</scope>
    <source>
        <strain evidence="2 3">CICC 24913</strain>
    </source>
</reference>
<dbReference type="EMBL" id="JAKOOW010000026">
    <property type="protein sequence ID" value="MCG6504368.1"/>
    <property type="molecule type" value="Genomic_DNA"/>
</dbReference>
<keyword evidence="3" id="KW-1185">Reference proteome</keyword>
<protein>
    <submittedName>
        <fullName evidence="2">VanZ family protein</fullName>
    </submittedName>
</protein>
<proteinExistence type="predicted"/>
<comment type="caution">
    <text evidence="2">The sequence shown here is derived from an EMBL/GenBank/DDBJ whole genome shotgun (WGS) entry which is preliminary data.</text>
</comment>
<feature type="transmembrane region" description="Helical" evidence="1">
    <location>
        <begin position="96"/>
        <end position="114"/>
    </location>
</feature>
<feature type="transmembrane region" description="Helical" evidence="1">
    <location>
        <begin position="67"/>
        <end position="84"/>
    </location>
</feature>
<dbReference type="RefSeq" id="WP_238747778.1">
    <property type="nucleotide sequence ID" value="NZ_JAKOOW010000026.1"/>
</dbReference>
<dbReference type="PANTHER" id="PTHR28008:SF1">
    <property type="entry name" value="DOMAIN PROTEIN, PUTATIVE (AFU_ORTHOLOGUE AFUA_3G10980)-RELATED"/>
    <property type="match status" value="1"/>
</dbReference>
<dbReference type="PANTHER" id="PTHR28008">
    <property type="entry name" value="DOMAIN PROTEIN, PUTATIVE (AFU_ORTHOLOGUE AFUA_3G10980)-RELATED"/>
    <property type="match status" value="1"/>
</dbReference>
<dbReference type="NCBIfam" id="NF037970">
    <property type="entry name" value="vanZ_1"/>
    <property type="match status" value="1"/>
</dbReference>
<keyword evidence="1" id="KW-1133">Transmembrane helix</keyword>
<gene>
    <name evidence="2" type="ORF">MB824_07650</name>
</gene>